<reference evidence="3 4" key="1">
    <citation type="submission" date="2015-08" db="EMBL/GenBank/DDBJ databases">
        <title>Genomes of Isolates from Cabo Rojo, PR.</title>
        <authorList>
            <person name="Sanchez-Nieves R.L."/>
            <person name="Montalvo-Rodriguez R."/>
        </authorList>
    </citation>
    <scope>NUCLEOTIDE SEQUENCE [LARGE SCALE GENOMIC DNA]</scope>
    <source>
        <strain evidence="3 4">SL3</strain>
    </source>
</reference>
<sequence length="370" mass="41865">MSRDWGSLFNVDTDPEDLLEHFDTEWFRGQRYRHLTDERHGIERGTALVGDAVVRGYPSMPRALVLEPAIREAFDGPVAIEEKLNGYNVRIARIDGDRLAFTRSGFVCPYTTRKVEALLDAEGFFDDHPEHMLCGELVGPENPYTDHEYSEVDEVGFYVFGIRHRESGTPMGVERRLDRCETYGLDSVDHYGTYTPAAAVDAARERIDDLNARGREGVVLKSMDGETALKYTTSAIHQADLEHAFELPFDYGRDFVFTRVIREAFQAVERGESPAAVRERAHKLGEAILQPAVETIRAVDRGDPVGETHTVRGDPKTIDDLLSYFRDQGLELHIERDETDGDQRVVTFTKIAQSTRDKTRYYLAGGTIDE</sequence>
<dbReference type="EMBL" id="LIUF01000002">
    <property type="protein sequence ID" value="KOX93437.1"/>
    <property type="molecule type" value="Genomic_DNA"/>
</dbReference>
<dbReference type="RefSeq" id="WP_053967139.1">
    <property type="nucleotide sequence ID" value="NZ_LIUF01000002.1"/>
</dbReference>
<dbReference type="Gene3D" id="3.30.1490.70">
    <property type="match status" value="1"/>
</dbReference>
<dbReference type="PRINTS" id="PR01048">
    <property type="entry name" value="Y414FAMILY"/>
</dbReference>
<keyword evidence="3" id="KW-0436">Ligase</keyword>
<dbReference type="InterPro" id="IPR041596">
    <property type="entry name" value="Lig_Pab1020_C"/>
</dbReference>
<dbReference type="Gene3D" id="3.30.70.2160">
    <property type="match status" value="1"/>
</dbReference>
<dbReference type="CDD" id="cd07894">
    <property type="entry name" value="Adenylation_RNA_ligase"/>
    <property type="match status" value="1"/>
</dbReference>
<feature type="domain" description="RNA ligase Pab1020 C-terminal" evidence="2">
    <location>
        <begin position="243"/>
        <end position="366"/>
    </location>
</feature>
<evidence type="ECO:0000259" key="1">
    <source>
        <dbReference type="Pfam" id="PF09414"/>
    </source>
</evidence>
<dbReference type="NCBIfam" id="TIGR01209">
    <property type="entry name" value="RNA ligase"/>
    <property type="match status" value="1"/>
</dbReference>
<dbReference type="InterPro" id="IPR021122">
    <property type="entry name" value="RNA_ligase_dom_REL/Rnl2"/>
</dbReference>
<dbReference type="Gene3D" id="3.30.470.30">
    <property type="entry name" value="DNA ligase/mRNA capping enzyme"/>
    <property type="match status" value="1"/>
</dbReference>
<dbReference type="Proteomes" id="UP000037729">
    <property type="component" value="Unassembled WGS sequence"/>
</dbReference>
<dbReference type="OrthoDB" id="14524at2157"/>
<comment type="caution">
    <text evidence="3">The sequence shown here is derived from an EMBL/GenBank/DDBJ whole genome shotgun (WGS) entry which is preliminary data.</text>
</comment>
<proteinExistence type="predicted"/>
<evidence type="ECO:0000259" key="2">
    <source>
        <dbReference type="Pfam" id="PF18330"/>
    </source>
</evidence>
<dbReference type="GO" id="GO:0016874">
    <property type="term" value="F:ligase activity"/>
    <property type="evidence" value="ECO:0007669"/>
    <property type="project" value="UniProtKB-KW"/>
</dbReference>
<evidence type="ECO:0000313" key="3">
    <source>
        <dbReference type="EMBL" id="KOX93437.1"/>
    </source>
</evidence>
<keyword evidence="4" id="KW-1185">Reference proteome</keyword>
<dbReference type="InterPro" id="IPR001072">
    <property type="entry name" value="RNA_ligase_Pab1020"/>
</dbReference>
<dbReference type="STRING" id="1705562.AMS69_05790"/>
<dbReference type="Pfam" id="PF18330">
    <property type="entry name" value="Lig_C"/>
    <property type="match status" value="1"/>
</dbReference>
<feature type="domain" description="RNA ligase" evidence="1">
    <location>
        <begin position="77"/>
        <end position="231"/>
    </location>
</feature>
<dbReference type="PATRIC" id="fig|1705562.3.peg.2213"/>
<name>A0A0M9AJP2_9EURY</name>
<gene>
    <name evidence="3" type="ORF">AMS69_05790</name>
</gene>
<protein>
    <submittedName>
        <fullName evidence="3">ATP-dependent DNA ligase</fullName>
    </submittedName>
</protein>
<dbReference type="SUPFAM" id="SSF56091">
    <property type="entry name" value="DNA ligase/mRNA capping enzyme, catalytic domain"/>
    <property type="match status" value="1"/>
</dbReference>
<organism evidence="3 4">
    <name type="scientific">Haloarcula rubripromontorii</name>
    <dbReference type="NCBI Taxonomy" id="1705562"/>
    <lineage>
        <taxon>Archaea</taxon>
        <taxon>Methanobacteriati</taxon>
        <taxon>Methanobacteriota</taxon>
        <taxon>Stenosarchaea group</taxon>
        <taxon>Halobacteria</taxon>
        <taxon>Halobacteriales</taxon>
        <taxon>Haloarculaceae</taxon>
        <taxon>Haloarcula</taxon>
    </lineage>
</organism>
<dbReference type="Pfam" id="PF09414">
    <property type="entry name" value="RNA_ligase"/>
    <property type="match status" value="1"/>
</dbReference>
<dbReference type="AlphaFoldDB" id="A0A0M9AJP2"/>
<accession>A0A0M9AJP2</accession>
<evidence type="ECO:0000313" key="4">
    <source>
        <dbReference type="Proteomes" id="UP000037729"/>
    </source>
</evidence>